<organism evidence="1 2">
    <name type="scientific">Dreissena polymorpha</name>
    <name type="common">Zebra mussel</name>
    <name type="synonym">Mytilus polymorpha</name>
    <dbReference type="NCBI Taxonomy" id="45954"/>
    <lineage>
        <taxon>Eukaryota</taxon>
        <taxon>Metazoa</taxon>
        <taxon>Spiralia</taxon>
        <taxon>Lophotrochozoa</taxon>
        <taxon>Mollusca</taxon>
        <taxon>Bivalvia</taxon>
        <taxon>Autobranchia</taxon>
        <taxon>Heteroconchia</taxon>
        <taxon>Euheterodonta</taxon>
        <taxon>Imparidentia</taxon>
        <taxon>Neoheterodontei</taxon>
        <taxon>Myida</taxon>
        <taxon>Dreissenoidea</taxon>
        <taxon>Dreissenidae</taxon>
        <taxon>Dreissena</taxon>
    </lineage>
</organism>
<evidence type="ECO:0000313" key="2">
    <source>
        <dbReference type="Proteomes" id="UP000828390"/>
    </source>
</evidence>
<protein>
    <submittedName>
        <fullName evidence="1">Uncharacterized protein</fullName>
    </submittedName>
</protein>
<keyword evidence="2" id="KW-1185">Reference proteome</keyword>
<gene>
    <name evidence="1" type="ORF">DPMN_194731</name>
</gene>
<feature type="non-terminal residue" evidence="1">
    <location>
        <position position="83"/>
    </location>
</feature>
<proteinExistence type="predicted"/>
<dbReference type="Proteomes" id="UP000828390">
    <property type="component" value="Unassembled WGS sequence"/>
</dbReference>
<sequence length="83" mass="9582">ALDEKKDDRIKLVIILQLKSVNETNVLTKVHEDWARNATSRVFTCLHYEQKKKTAPSPGGQFFSPPISITWTNVLTKFHEDRT</sequence>
<comment type="caution">
    <text evidence="1">The sequence shown here is derived from an EMBL/GenBank/DDBJ whole genome shotgun (WGS) entry which is preliminary data.</text>
</comment>
<evidence type="ECO:0000313" key="1">
    <source>
        <dbReference type="EMBL" id="KAH3689811.1"/>
    </source>
</evidence>
<reference evidence="1" key="1">
    <citation type="journal article" date="2019" name="bioRxiv">
        <title>The Genome of the Zebra Mussel, Dreissena polymorpha: A Resource for Invasive Species Research.</title>
        <authorList>
            <person name="McCartney M.A."/>
            <person name="Auch B."/>
            <person name="Kono T."/>
            <person name="Mallez S."/>
            <person name="Zhang Y."/>
            <person name="Obille A."/>
            <person name="Becker A."/>
            <person name="Abrahante J.E."/>
            <person name="Garbe J."/>
            <person name="Badalamenti J.P."/>
            <person name="Herman A."/>
            <person name="Mangelson H."/>
            <person name="Liachko I."/>
            <person name="Sullivan S."/>
            <person name="Sone E.D."/>
            <person name="Koren S."/>
            <person name="Silverstein K.A.T."/>
            <person name="Beckman K.B."/>
            <person name="Gohl D.M."/>
        </authorList>
    </citation>
    <scope>NUCLEOTIDE SEQUENCE</scope>
    <source>
        <strain evidence="1">Duluth1</strain>
        <tissue evidence="1">Whole animal</tissue>
    </source>
</reference>
<accession>A0A9D3XYS5</accession>
<reference evidence="1" key="2">
    <citation type="submission" date="2020-11" db="EMBL/GenBank/DDBJ databases">
        <authorList>
            <person name="McCartney M.A."/>
            <person name="Auch B."/>
            <person name="Kono T."/>
            <person name="Mallez S."/>
            <person name="Becker A."/>
            <person name="Gohl D.M."/>
            <person name="Silverstein K.A.T."/>
            <person name="Koren S."/>
            <person name="Bechman K.B."/>
            <person name="Herman A."/>
            <person name="Abrahante J.E."/>
            <person name="Garbe J."/>
        </authorList>
    </citation>
    <scope>NUCLEOTIDE SEQUENCE</scope>
    <source>
        <strain evidence="1">Duluth1</strain>
        <tissue evidence="1">Whole animal</tissue>
    </source>
</reference>
<name>A0A9D3XYS5_DREPO</name>
<dbReference type="AlphaFoldDB" id="A0A9D3XYS5"/>
<dbReference type="EMBL" id="JAIWYP010000093">
    <property type="protein sequence ID" value="KAH3689811.1"/>
    <property type="molecule type" value="Genomic_DNA"/>
</dbReference>